<evidence type="ECO:0000313" key="3">
    <source>
        <dbReference type="Proteomes" id="UP000198716"/>
    </source>
</evidence>
<dbReference type="RefSeq" id="WP_092929389.1">
    <property type="nucleotide sequence ID" value="NZ_FOMZ01000017.1"/>
</dbReference>
<evidence type="ECO:0000259" key="1">
    <source>
        <dbReference type="SMART" id="SM00860"/>
    </source>
</evidence>
<keyword evidence="3" id="KW-1185">Reference proteome</keyword>
<dbReference type="Pfam" id="PF14568">
    <property type="entry name" value="SUKH_6"/>
    <property type="match status" value="1"/>
</dbReference>
<organism evidence="2 3">
    <name type="scientific">Actinopolyspora alba</name>
    <dbReference type="NCBI Taxonomy" id="673379"/>
    <lineage>
        <taxon>Bacteria</taxon>
        <taxon>Bacillati</taxon>
        <taxon>Actinomycetota</taxon>
        <taxon>Actinomycetes</taxon>
        <taxon>Actinopolysporales</taxon>
        <taxon>Actinopolysporaceae</taxon>
        <taxon>Actinopolyspora</taxon>
        <taxon>Actinopolyspora alba group</taxon>
    </lineage>
</organism>
<feature type="domain" description="Knr4/Smi1-like" evidence="1">
    <location>
        <begin position="31"/>
        <end position="159"/>
    </location>
</feature>
<name>A0A1I2BMW9_9ACTN</name>
<proteinExistence type="predicted"/>
<dbReference type="InterPro" id="IPR018958">
    <property type="entry name" value="Knr4/Smi1-like_dom"/>
</dbReference>
<dbReference type="Proteomes" id="UP000198716">
    <property type="component" value="Unassembled WGS sequence"/>
</dbReference>
<reference evidence="3" key="1">
    <citation type="submission" date="2016-10" db="EMBL/GenBank/DDBJ databases">
        <authorList>
            <person name="Varghese N."/>
            <person name="Submissions S."/>
        </authorList>
    </citation>
    <scope>NUCLEOTIDE SEQUENCE [LARGE SCALE GENOMIC DNA]</scope>
    <source>
        <strain evidence="3">DSM 45004</strain>
    </source>
</reference>
<gene>
    <name evidence="2" type="ORF">SAMN04487819_11712</name>
</gene>
<protein>
    <submittedName>
        <fullName evidence="2">SMI1-KNR4 cell-wall</fullName>
    </submittedName>
</protein>
<dbReference type="EMBL" id="FOMZ01000017">
    <property type="protein sequence ID" value="SFE57534.1"/>
    <property type="molecule type" value="Genomic_DNA"/>
</dbReference>
<dbReference type="AlphaFoldDB" id="A0A1I2BMW9"/>
<accession>A0A1I2BMW9</accession>
<dbReference type="Gene3D" id="3.40.1580.10">
    <property type="entry name" value="SMI1/KNR4-like"/>
    <property type="match status" value="1"/>
</dbReference>
<dbReference type="SMART" id="SM00860">
    <property type="entry name" value="SMI1_KNR4"/>
    <property type="match status" value="1"/>
</dbReference>
<dbReference type="InterPro" id="IPR037883">
    <property type="entry name" value="Knr4/Smi1-like_sf"/>
</dbReference>
<dbReference type="SUPFAM" id="SSF160631">
    <property type="entry name" value="SMI1/KNR4-like"/>
    <property type="match status" value="1"/>
</dbReference>
<evidence type="ECO:0000313" key="2">
    <source>
        <dbReference type="EMBL" id="SFE57534.1"/>
    </source>
</evidence>
<sequence length="185" mass="21346">MTHGAEMESELPMASSLDRLRMLLPPPEVAPAPQPWEDVERRLGVALPNDYKEFMETYGGGTIEEFLIFLAYSQSFEAAMGWKGRDLEEIRMSPEDVFPGGVVEEDKVNLLPWAYTIDGDVCYWLMDPREDPDQWRVVSRERDMEWNFFGGGMMEFLVEITSGRRREPWFPDDFLRGSSCFKATA</sequence>